<keyword evidence="1" id="KW-0812">Transmembrane</keyword>
<evidence type="ECO:0000313" key="3">
    <source>
        <dbReference type="Proteomes" id="UP001255416"/>
    </source>
</evidence>
<dbReference type="Proteomes" id="UP001255416">
    <property type="component" value="Unassembled WGS sequence"/>
</dbReference>
<dbReference type="EMBL" id="JASMWN010000009">
    <property type="protein sequence ID" value="MDU9004772.1"/>
    <property type="molecule type" value="Genomic_DNA"/>
</dbReference>
<keyword evidence="1" id="KW-0472">Membrane</keyword>
<comment type="caution">
    <text evidence="2">The sequence shown here is derived from an EMBL/GenBank/DDBJ whole genome shotgun (WGS) entry which is preliminary data.</text>
</comment>
<organism evidence="2 3">
    <name type="scientific">Sedimentitalea todarodis</name>
    <dbReference type="NCBI Taxonomy" id="1631240"/>
    <lineage>
        <taxon>Bacteria</taxon>
        <taxon>Pseudomonadati</taxon>
        <taxon>Pseudomonadota</taxon>
        <taxon>Alphaproteobacteria</taxon>
        <taxon>Rhodobacterales</taxon>
        <taxon>Paracoccaceae</taxon>
        <taxon>Sedimentitalea</taxon>
    </lineage>
</organism>
<proteinExistence type="predicted"/>
<evidence type="ECO:0000313" key="2">
    <source>
        <dbReference type="EMBL" id="MDU9004772.1"/>
    </source>
</evidence>
<gene>
    <name evidence="2" type="ORF">QO231_13035</name>
</gene>
<evidence type="ECO:0008006" key="4">
    <source>
        <dbReference type="Google" id="ProtNLM"/>
    </source>
</evidence>
<evidence type="ECO:0000256" key="1">
    <source>
        <dbReference type="SAM" id="Phobius"/>
    </source>
</evidence>
<reference evidence="3" key="1">
    <citation type="submission" date="2023-05" db="EMBL/GenBank/DDBJ databases">
        <title>Sedimentitalea sp. nov. JM2-8.</title>
        <authorList>
            <person name="Huang J."/>
        </authorList>
    </citation>
    <scope>NUCLEOTIDE SEQUENCE [LARGE SCALE GENOMIC DNA]</scope>
    <source>
        <strain evidence="3">KHS03</strain>
    </source>
</reference>
<name>A0ABU3VF13_9RHOB</name>
<accession>A0ABU3VF13</accession>
<feature type="transmembrane region" description="Helical" evidence="1">
    <location>
        <begin position="47"/>
        <end position="68"/>
    </location>
</feature>
<keyword evidence="1" id="KW-1133">Transmembrane helix</keyword>
<feature type="transmembrane region" description="Helical" evidence="1">
    <location>
        <begin position="104"/>
        <end position="121"/>
    </location>
</feature>
<dbReference type="RefSeq" id="WP_316776951.1">
    <property type="nucleotide sequence ID" value="NZ_JASMWN010000009.1"/>
</dbReference>
<sequence length="122" mass="13430">MLVIAAVLLVLVGAMHSFLGGRRLVAPLLRRSDFPVILGSQRNGRLTLWFGWHALTLFWWSQAAILFAMSMDERLTATAVLASIAVACAIVGLAAVFATRGRHLSWVFFFPIAAILAFKLFE</sequence>
<keyword evidence="3" id="KW-1185">Reference proteome</keyword>
<feature type="transmembrane region" description="Helical" evidence="1">
    <location>
        <begin position="75"/>
        <end position="98"/>
    </location>
</feature>
<protein>
    <recommendedName>
        <fullName evidence="4">Iron uptake protein</fullName>
    </recommendedName>
</protein>